<keyword evidence="1" id="KW-0732">Signal</keyword>
<feature type="signal peptide" evidence="1">
    <location>
        <begin position="1"/>
        <end position="21"/>
    </location>
</feature>
<dbReference type="Proteomes" id="UP000229600">
    <property type="component" value="Unassembled WGS sequence"/>
</dbReference>
<organism evidence="2 3">
    <name type="scientific">Candidatus Magasanikbacteria bacterium CG11_big_fil_rev_8_21_14_0_20_39_34</name>
    <dbReference type="NCBI Taxonomy" id="1974653"/>
    <lineage>
        <taxon>Bacteria</taxon>
        <taxon>Candidatus Magasanikiibacteriota</taxon>
    </lineage>
</organism>
<evidence type="ECO:0000256" key="1">
    <source>
        <dbReference type="SAM" id="SignalP"/>
    </source>
</evidence>
<sequence length="162" mass="18751">MQINRALLMLAIVATILTTGAGTAFTMEIAPSNEAAQIQESFGEKIPWTKTYGENFHKKSHKNTNHRFHRIMHPQELGMHEQIQQAIASQDYNAFKAALKQTQHNPWQNISESRFNQIVQVKKLKDEGKTDEAKQILKQLHENWKTLHNTEEMETQDEETEL</sequence>
<accession>A0A2H0N406</accession>
<protein>
    <recommendedName>
        <fullName evidence="4">DUF5667 domain-containing protein</fullName>
    </recommendedName>
</protein>
<comment type="caution">
    <text evidence="2">The sequence shown here is derived from an EMBL/GenBank/DDBJ whole genome shotgun (WGS) entry which is preliminary data.</text>
</comment>
<dbReference type="AlphaFoldDB" id="A0A2H0N406"/>
<feature type="chain" id="PRO_5013661768" description="DUF5667 domain-containing protein" evidence="1">
    <location>
        <begin position="22"/>
        <end position="162"/>
    </location>
</feature>
<proteinExistence type="predicted"/>
<dbReference type="EMBL" id="PCWN01000011">
    <property type="protein sequence ID" value="PIR03611.1"/>
    <property type="molecule type" value="Genomic_DNA"/>
</dbReference>
<gene>
    <name evidence="2" type="ORF">COV59_05485</name>
</gene>
<reference evidence="2 3" key="1">
    <citation type="submission" date="2017-09" db="EMBL/GenBank/DDBJ databases">
        <title>Depth-based differentiation of microbial function through sediment-hosted aquifers and enrichment of novel symbionts in the deep terrestrial subsurface.</title>
        <authorList>
            <person name="Probst A.J."/>
            <person name="Ladd B."/>
            <person name="Jarett J.K."/>
            <person name="Geller-Mcgrath D.E."/>
            <person name="Sieber C.M."/>
            <person name="Emerson J.B."/>
            <person name="Anantharaman K."/>
            <person name="Thomas B.C."/>
            <person name="Malmstrom R."/>
            <person name="Stieglmeier M."/>
            <person name="Klingl A."/>
            <person name="Woyke T."/>
            <person name="Ryan C.M."/>
            <person name="Banfield J.F."/>
        </authorList>
    </citation>
    <scope>NUCLEOTIDE SEQUENCE [LARGE SCALE GENOMIC DNA]</scope>
    <source>
        <strain evidence="2">CG11_big_fil_rev_8_21_14_0_20_39_34</strain>
    </source>
</reference>
<evidence type="ECO:0008006" key="4">
    <source>
        <dbReference type="Google" id="ProtNLM"/>
    </source>
</evidence>
<evidence type="ECO:0000313" key="2">
    <source>
        <dbReference type="EMBL" id="PIR03611.1"/>
    </source>
</evidence>
<evidence type="ECO:0000313" key="3">
    <source>
        <dbReference type="Proteomes" id="UP000229600"/>
    </source>
</evidence>
<name>A0A2H0N406_9BACT</name>